<dbReference type="EMBL" id="CAJNOC010001265">
    <property type="protein sequence ID" value="CAF0849861.1"/>
    <property type="molecule type" value="Genomic_DNA"/>
</dbReference>
<sequence>MSWLGIEGDIKEFSSDTSSDNENEINNCKSLNDNLKSKFVELKEKRIRIKTKYEKKLKNKRLKSEAKNEVCLEATEKKAFSLNSKEVNTVINKNLNDQLVTAIKIKKYDLAEELSDKLHKNESQLKINNQVEALKFNFERKKLKKNIAWTFEAKKRWESKSNM</sequence>
<dbReference type="PANTHER" id="PTHR14386">
    <property type="entry name" value="PROTEIN FAM204A"/>
    <property type="match status" value="1"/>
</dbReference>
<organism evidence="1 2">
    <name type="scientific">Brachionus calyciflorus</name>
    <dbReference type="NCBI Taxonomy" id="104777"/>
    <lineage>
        <taxon>Eukaryota</taxon>
        <taxon>Metazoa</taxon>
        <taxon>Spiralia</taxon>
        <taxon>Gnathifera</taxon>
        <taxon>Rotifera</taxon>
        <taxon>Eurotatoria</taxon>
        <taxon>Monogononta</taxon>
        <taxon>Pseudotrocha</taxon>
        <taxon>Ploima</taxon>
        <taxon>Brachionidae</taxon>
        <taxon>Brachionus</taxon>
    </lineage>
</organism>
<name>A0A813WF50_9BILA</name>
<dbReference type="OrthoDB" id="2418792at2759"/>
<dbReference type="Proteomes" id="UP000663879">
    <property type="component" value="Unassembled WGS sequence"/>
</dbReference>
<comment type="caution">
    <text evidence="1">The sequence shown here is derived from an EMBL/GenBank/DDBJ whole genome shotgun (WGS) entry which is preliminary data.</text>
</comment>
<proteinExistence type="predicted"/>
<gene>
    <name evidence="1" type="ORF">OXX778_LOCUS8892</name>
</gene>
<accession>A0A813WF50</accession>
<reference evidence="1" key="1">
    <citation type="submission" date="2021-02" db="EMBL/GenBank/DDBJ databases">
        <authorList>
            <person name="Nowell W R."/>
        </authorList>
    </citation>
    <scope>NUCLEOTIDE SEQUENCE</scope>
    <source>
        <strain evidence="1">Ploen Becks lab</strain>
    </source>
</reference>
<dbReference type="AlphaFoldDB" id="A0A813WF50"/>
<protein>
    <submittedName>
        <fullName evidence="1">Uncharacterized protein</fullName>
    </submittedName>
</protein>
<dbReference type="InterPro" id="IPR037690">
    <property type="entry name" value="FAM204A"/>
</dbReference>
<evidence type="ECO:0000313" key="1">
    <source>
        <dbReference type="EMBL" id="CAF0849861.1"/>
    </source>
</evidence>
<evidence type="ECO:0000313" key="2">
    <source>
        <dbReference type="Proteomes" id="UP000663879"/>
    </source>
</evidence>
<dbReference type="PANTHER" id="PTHR14386:SF2">
    <property type="entry name" value="PROTEIN FAM204A"/>
    <property type="match status" value="1"/>
</dbReference>
<keyword evidence="2" id="KW-1185">Reference proteome</keyword>